<accession>A0ABN6ZL28</accession>
<dbReference type="GeneID" id="89288542"/>
<evidence type="ECO:0000313" key="1">
    <source>
        <dbReference type="EMBL" id="BES80941.1"/>
    </source>
</evidence>
<proteinExistence type="predicted"/>
<dbReference type="RefSeq" id="WP_338251607.1">
    <property type="nucleotide sequence ID" value="NZ_AP028907.1"/>
</dbReference>
<reference evidence="1 2" key="1">
    <citation type="submission" date="2023-09" db="EMBL/GenBank/DDBJ databases">
        <title>Pyrofollis japonicus gen. nov. sp. nov., a novel member of the family Pyrodictiaceae isolated from the Iheya North hydrothermal field.</title>
        <authorList>
            <person name="Miyazaki U."/>
            <person name="Sanari M."/>
            <person name="Tame A."/>
            <person name="Kitajima M."/>
            <person name="Okamoto A."/>
            <person name="Sawayama S."/>
            <person name="Miyazaki J."/>
            <person name="Takai K."/>
            <person name="Nakagawa S."/>
        </authorList>
    </citation>
    <scope>NUCLEOTIDE SEQUENCE [LARGE SCALE GENOMIC DNA]</scope>
    <source>
        <strain evidence="1 2">AV2</strain>
    </source>
</reference>
<organism evidence="1 2">
    <name type="scientific">Pyrodictium abyssi</name>
    <dbReference type="NCBI Taxonomy" id="54256"/>
    <lineage>
        <taxon>Archaea</taxon>
        <taxon>Thermoproteota</taxon>
        <taxon>Thermoprotei</taxon>
        <taxon>Desulfurococcales</taxon>
        <taxon>Pyrodictiaceae</taxon>
        <taxon>Pyrodictium</taxon>
    </lineage>
</organism>
<protein>
    <submittedName>
        <fullName evidence="1">Uncharacterized protein</fullName>
    </submittedName>
</protein>
<sequence>MKKRSLLARALGVVALFASIGVWAAGAAPASIALLAAAALAVQDGFEEPAAALPGQCLSWEPWRCALL</sequence>
<evidence type="ECO:0000313" key="2">
    <source>
        <dbReference type="Proteomes" id="UP001341135"/>
    </source>
</evidence>
<keyword evidence="2" id="KW-1185">Reference proteome</keyword>
<dbReference type="EMBL" id="AP028907">
    <property type="protein sequence ID" value="BES80941.1"/>
    <property type="molecule type" value="Genomic_DNA"/>
</dbReference>
<name>A0ABN6ZL28_9CREN</name>
<gene>
    <name evidence="1" type="ORF">PABY_05080</name>
</gene>
<dbReference type="Proteomes" id="UP001341135">
    <property type="component" value="Chromosome"/>
</dbReference>